<comment type="caution">
    <text evidence="1">The sequence shown here is derived from an EMBL/GenBank/DDBJ whole genome shotgun (WGS) entry which is preliminary data.</text>
</comment>
<dbReference type="PROSITE" id="PS51257">
    <property type="entry name" value="PROKAR_LIPOPROTEIN"/>
    <property type="match status" value="1"/>
</dbReference>
<dbReference type="RefSeq" id="WP_146513221.1">
    <property type="nucleotide sequence ID" value="NZ_SJPI01000001.1"/>
</dbReference>
<evidence type="ECO:0000313" key="2">
    <source>
        <dbReference type="Proteomes" id="UP000316598"/>
    </source>
</evidence>
<dbReference type="Proteomes" id="UP000316598">
    <property type="component" value="Unassembled WGS sequence"/>
</dbReference>
<dbReference type="EMBL" id="SJPI01000001">
    <property type="protein sequence ID" value="TWT52924.1"/>
    <property type="molecule type" value="Genomic_DNA"/>
</dbReference>
<reference evidence="1 2" key="1">
    <citation type="submission" date="2019-02" db="EMBL/GenBank/DDBJ databases">
        <title>Deep-cultivation of Planctomycetes and their phenomic and genomic characterization uncovers novel biology.</title>
        <authorList>
            <person name="Wiegand S."/>
            <person name="Jogler M."/>
            <person name="Boedeker C."/>
            <person name="Pinto D."/>
            <person name="Vollmers J."/>
            <person name="Rivas-Marin E."/>
            <person name="Kohn T."/>
            <person name="Peeters S.H."/>
            <person name="Heuer A."/>
            <person name="Rast P."/>
            <person name="Oberbeckmann S."/>
            <person name="Bunk B."/>
            <person name="Jeske O."/>
            <person name="Meyerdierks A."/>
            <person name="Storesund J.E."/>
            <person name="Kallscheuer N."/>
            <person name="Luecker S."/>
            <person name="Lage O.M."/>
            <person name="Pohl T."/>
            <person name="Merkel B.J."/>
            <person name="Hornburger P."/>
            <person name="Mueller R.-W."/>
            <person name="Bruemmer F."/>
            <person name="Labrenz M."/>
            <person name="Spormann A.M."/>
            <person name="Op Den Camp H."/>
            <person name="Overmann J."/>
            <person name="Amann R."/>
            <person name="Jetten M.S.M."/>
            <person name="Mascher T."/>
            <person name="Medema M.H."/>
            <person name="Devos D.P."/>
            <person name="Kaster A.-K."/>
            <person name="Ovreas L."/>
            <person name="Rohde M."/>
            <person name="Galperin M.Y."/>
            <person name="Jogler C."/>
        </authorList>
    </citation>
    <scope>NUCLEOTIDE SEQUENCE [LARGE SCALE GENOMIC DNA]</scope>
    <source>
        <strain evidence="1 2">Pla22</strain>
    </source>
</reference>
<dbReference type="AlphaFoldDB" id="A0A5C5WPW9"/>
<evidence type="ECO:0000313" key="1">
    <source>
        <dbReference type="EMBL" id="TWT52924.1"/>
    </source>
</evidence>
<sequence length="63" mass="6104">MKKFLAFSVLLSAAFVTQGCGGHSGGVIGDSNGKTMDDYTTPAGIDPAAEAAAAAAAAQEGGE</sequence>
<name>A0A5C5WPW9_9BACT</name>
<accession>A0A5C5WPW9</accession>
<keyword evidence="2" id="KW-1185">Reference proteome</keyword>
<protein>
    <submittedName>
        <fullName evidence="1">Uncharacterized protein</fullName>
    </submittedName>
</protein>
<gene>
    <name evidence="1" type="ORF">Pla22_05520</name>
</gene>
<proteinExistence type="predicted"/>
<organism evidence="1 2">
    <name type="scientific">Rubripirellula amarantea</name>
    <dbReference type="NCBI Taxonomy" id="2527999"/>
    <lineage>
        <taxon>Bacteria</taxon>
        <taxon>Pseudomonadati</taxon>
        <taxon>Planctomycetota</taxon>
        <taxon>Planctomycetia</taxon>
        <taxon>Pirellulales</taxon>
        <taxon>Pirellulaceae</taxon>
        <taxon>Rubripirellula</taxon>
    </lineage>
</organism>